<feature type="domain" description="UspA" evidence="2">
    <location>
        <begin position="3"/>
        <end position="144"/>
    </location>
</feature>
<sequence>MGQHVLVPIDGSDTAWKALDVALGLFPEGELSVLHVIGPMGIDTDADGGVLDSRAYDRAKEDARELETEAKDRIADADSPAPTLHEIAIEVGDPAREILDYAEANDVDHVVMGSRGRSSIERLLLGSVSETVTRRAPMSVTVVR</sequence>
<dbReference type="InterPro" id="IPR006016">
    <property type="entry name" value="UspA"/>
</dbReference>
<dbReference type="OrthoDB" id="105697at2157"/>
<gene>
    <name evidence="3" type="primary">uspA14</name>
    <name evidence="3" type="ORF">AArcSl_1441</name>
</gene>
<dbReference type="PANTHER" id="PTHR46268:SF24">
    <property type="entry name" value="UNIVERSAL STRESS PROTEIN"/>
    <property type="match status" value="1"/>
</dbReference>
<dbReference type="GeneID" id="37877790"/>
<dbReference type="Gene3D" id="3.40.50.620">
    <property type="entry name" value="HUPs"/>
    <property type="match status" value="1"/>
</dbReference>
<comment type="similarity">
    <text evidence="1">Belongs to the universal stress protein A family.</text>
</comment>
<dbReference type="CDD" id="cd00293">
    <property type="entry name" value="USP-like"/>
    <property type="match status" value="1"/>
</dbReference>
<keyword evidence="4" id="KW-1185">Reference proteome</keyword>
<dbReference type="Proteomes" id="UP000263012">
    <property type="component" value="Chromosome"/>
</dbReference>
<dbReference type="Pfam" id="PF00582">
    <property type="entry name" value="Usp"/>
    <property type="match status" value="1"/>
</dbReference>
<accession>A0A343TIZ9</accession>
<dbReference type="InterPro" id="IPR006015">
    <property type="entry name" value="Universal_stress_UspA"/>
</dbReference>
<dbReference type="EMBL" id="CP025066">
    <property type="protein sequence ID" value="AUX09071.1"/>
    <property type="molecule type" value="Genomic_DNA"/>
</dbReference>
<dbReference type="RefSeq" id="WP_119817053.1">
    <property type="nucleotide sequence ID" value="NZ_CP025066.1"/>
</dbReference>
<dbReference type="SUPFAM" id="SSF52402">
    <property type="entry name" value="Adenine nucleotide alpha hydrolases-like"/>
    <property type="match status" value="1"/>
</dbReference>
<evidence type="ECO:0000313" key="3">
    <source>
        <dbReference type="EMBL" id="AUX09071.1"/>
    </source>
</evidence>
<evidence type="ECO:0000313" key="4">
    <source>
        <dbReference type="Proteomes" id="UP000263012"/>
    </source>
</evidence>
<dbReference type="InterPro" id="IPR014729">
    <property type="entry name" value="Rossmann-like_a/b/a_fold"/>
</dbReference>
<dbReference type="KEGG" id="hdf:AArcSl_1441"/>
<evidence type="ECO:0000256" key="1">
    <source>
        <dbReference type="ARBA" id="ARBA00008791"/>
    </source>
</evidence>
<evidence type="ECO:0000259" key="2">
    <source>
        <dbReference type="Pfam" id="PF00582"/>
    </source>
</evidence>
<dbReference type="PANTHER" id="PTHR46268">
    <property type="entry name" value="STRESS RESPONSE PROTEIN NHAX"/>
    <property type="match status" value="1"/>
</dbReference>
<protein>
    <submittedName>
        <fullName evidence="3">Universal stress protein UspA</fullName>
    </submittedName>
</protein>
<dbReference type="PRINTS" id="PR01438">
    <property type="entry name" value="UNVRSLSTRESS"/>
</dbReference>
<proteinExistence type="inferred from homology"/>
<dbReference type="AlphaFoldDB" id="A0A343TIZ9"/>
<reference evidence="4" key="1">
    <citation type="submission" date="2017-11" db="EMBL/GenBank/DDBJ databases">
        <title>Phenotypic and genomic properties of facultatively anaerobic sulfur-reducing natronoarchaea from hypersaline soda lakes.</title>
        <authorList>
            <person name="Sorokin D.Y."/>
            <person name="Kublanov I.V."/>
            <person name="Roman P."/>
            <person name="Sinninghe Damste J.S."/>
            <person name="Golyshin P.N."/>
            <person name="Rojo D."/>
            <person name="Ciordia S."/>
            <person name="Mena M.D.C."/>
            <person name="Ferrer M."/>
            <person name="Messina E."/>
            <person name="Smedile F."/>
            <person name="La Spada G."/>
            <person name="La Cono V."/>
            <person name="Yakimov M.M."/>
        </authorList>
    </citation>
    <scope>NUCLEOTIDE SEQUENCE [LARGE SCALE GENOMIC DNA]</scope>
    <source>
        <strain evidence="4">AArc-Sl</strain>
    </source>
</reference>
<organism evidence="3 4">
    <name type="scientific">Halalkaliarchaeum desulfuricum</name>
    <dbReference type="NCBI Taxonomy" id="2055893"/>
    <lineage>
        <taxon>Archaea</taxon>
        <taxon>Methanobacteriati</taxon>
        <taxon>Methanobacteriota</taxon>
        <taxon>Stenosarchaea group</taxon>
        <taxon>Halobacteria</taxon>
        <taxon>Halobacteriales</taxon>
        <taxon>Haloferacaceae</taxon>
        <taxon>Halalkaliarchaeum</taxon>
    </lineage>
</organism>
<name>A0A343TIZ9_9EURY</name>